<organism evidence="3 4">
    <name type="scientific">Senna tora</name>
    <dbReference type="NCBI Taxonomy" id="362788"/>
    <lineage>
        <taxon>Eukaryota</taxon>
        <taxon>Viridiplantae</taxon>
        <taxon>Streptophyta</taxon>
        <taxon>Embryophyta</taxon>
        <taxon>Tracheophyta</taxon>
        <taxon>Spermatophyta</taxon>
        <taxon>Magnoliopsida</taxon>
        <taxon>eudicotyledons</taxon>
        <taxon>Gunneridae</taxon>
        <taxon>Pentapetalae</taxon>
        <taxon>rosids</taxon>
        <taxon>fabids</taxon>
        <taxon>Fabales</taxon>
        <taxon>Fabaceae</taxon>
        <taxon>Caesalpinioideae</taxon>
        <taxon>Cassia clade</taxon>
        <taxon>Senna</taxon>
    </lineage>
</organism>
<dbReference type="EMBL" id="JAAIUW010000010">
    <property type="protein sequence ID" value="KAF7811561.1"/>
    <property type="molecule type" value="Genomic_DNA"/>
</dbReference>
<keyword evidence="1" id="KW-0812">Transmembrane</keyword>
<proteinExistence type="predicted"/>
<keyword evidence="2" id="KW-0732">Signal</keyword>
<protein>
    <submittedName>
        <fullName evidence="3">Uncharacterized protein</fullName>
    </submittedName>
</protein>
<evidence type="ECO:0000313" key="3">
    <source>
        <dbReference type="EMBL" id="KAF7811561.1"/>
    </source>
</evidence>
<keyword evidence="1" id="KW-0472">Membrane</keyword>
<dbReference type="AlphaFoldDB" id="A0A834SZ98"/>
<comment type="caution">
    <text evidence="3">The sequence shown here is derived from an EMBL/GenBank/DDBJ whole genome shotgun (WGS) entry which is preliminary data.</text>
</comment>
<name>A0A834SZ98_9FABA</name>
<evidence type="ECO:0000313" key="4">
    <source>
        <dbReference type="Proteomes" id="UP000634136"/>
    </source>
</evidence>
<dbReference type="Proteomes" id="UP000634136">
    <property type="component" value="Unassembled WGS sequence"/>
</dbReference>
<keyword evidence="4" id="KW-1185">Reference proteome</keyword>
<feature type="chain" id="PRO_5032314593" evidence="2">
    <location>
        <begin position="20"/>
        <end position="144"/>
    </location>
</feature>
<sequence>MTAFSLVFLLASFIAEILSCFSFLISTLNDSMTLVNPHMSYYKQSHGIRDVGHKGEESTLLEFSTLHHCLAPFHNLPCLIVFWFSCFWLLLQLERKDRKTKLLQLGGPEEYAKIAASDGWTNQKEKPGKIIASPTGVLATVWGF</sequence>
<reference evidence="3" key="1">
    <citation type="submission" date="2020-09" db="EMBL/GenBank/DDBJ databases">
        <title>Genome-Enabled Discovery of Anthraquinone Biosynthesis in Senna tora.</title>
        <authorList>
            <person name="Kang S.-H."/>
            <person name="Pandey R.P."/>
            <person name="Lee C.-M."/>
            <person name="Sim J.-S."/>
            <person name="Jeong J.-T."/>
            <person name="Choi B.-S."/>
            <person name="Jung M."/>
            <person name="Ginzburg D."/>
            <person name="Zhao K."/>
            <person name="Won S.Y."/>
            <person name="Oh T.-J."/>
            <person name="Yu Y."/>
            <person name="Kim N.-H."/>
            <person name="Lee O.R."/>
            <person name="Lee T.-H."/>
            <person name="Bashyal P."/>
            <person name="Kim T.-S."/>
            <person name="Lee W.-H."/>
            <person name="Kawkins C."/>
            <person name="Kim C.-K."/>
            <person name="Kim J.S."/>
            <person name="Ahn B.O."/>
            <person name="Rhee S.Y."/>
            <person name="Sohng J.K."/>
        </authorList>
    </citation>
    <scope>NUCLEOTIDE SEQUENCE</scope>
    <source>
        <tissue evidence="3">Leaf</tissue>
    </source>
</reference>
<keyword evidence="1" id="KW-1133">Transmembrane helix</keyword>
<accession>A0A834SZ98</accession>
<gene>
    <name evidence="3" type="ORF">G2W53_032537</name>
</gene>
<feature type="signal peptide" evidence="2">
    <location>
        <begin position="1"/>
        <end position="19"/>
    </location>
</feature>
<feature type="transmembrane region" description="Helical" evidence="1">
    <location>
        <begin position="73"/>
        <end position="91"/>
    </location>
</feature>
<evidence type="ECO:0000256" key="2">
    <source>
        <dbReference type="SAM" id="SignalP"/>
    </source>
</evidence>
<evidence type="ECO:0000256" key="1">
    <source>
        <dbReference type="SAM" id="Phobius"/>
    </source>
</evidence>